<reference evidence="2 3" key="1">
    <citation type="submission" date="2015-09" db="EMBL/GenBank/DDBJ databases">
        <title>Host preference determinants of Valsa canker pathogens revealed by comparative genomics.</title>
        <authorList>
            <person name="Yin Z."/>
            <person name="Huang L."/>
        </authorList>
    </citation>
    <scope>NUCLEOTIDE SEQUENCE [LARGE SCALE GENOMIC DNA]</scope>
    <source>
        <strain evidence="2 3">03-1</strain>
    </source>
</reference>
<dbReference type="OrthoDB" id="5239957at2759"/>
<accession>A0A423WY56</accession>
<dbReference type="AlphaFoldDB" id="A0A423WY56"/>
<evidence type="ECO:0000256" key="1">
    <source>
        <dbReference type="SAM" id="MobiDB-lite"/>
    </source>
</evidence>
<evidence type="ECO:0000313" key="2">
    <source>
        <dbReference type="EMBL" id="ROW08464.1"/>
    </source>
</evidence>
<gene>
    <name evidence="2" type="ORF">VMCG_03212</name>
</gene>
<feature type="compositionally biased region" description="Acidic residues" evidence="1">
    <location>
        <begin position="69"/>
        <end position="86"/>
    </location>
</feature>
<organism evidence="2 3">
    <name type="scientific">Cytospora schulzeri</name>
    <dbReference type="NCBI Taxonomy" id="448051"/>
    <lineage>
        <taxon>Eukaryota</taxon>
        <taxon>Fungi</taxon>
        <taxon>Dikarya</taxon>
        <taxon>Ascomycota</taxon>
        <taxon>Pezizomycotina</taxon>
        <taxon>Sordariomycetes</taxon>
        <taxon>Sordariomycetidae</taxon>
        <taxon>Diaporthales</taxon>
        <taxon>Cytosporaceae</taxon>
        <taxon>Cytospora</taxon>
    </lineage>
</organism>
<feature type="region of interest" description="Disordered" evidence="1">
    <location>
        <begin position="1"/>
        <end position="22"/>
    </location>
</feature>
<dbReference type="Proteomes" id="UP000283895">
    <property type="component" value="Unassembled WGS sequence"/>
</dbReference>
<name>A0A423WY56_9PEZI</name>
<dbReference type="EMBL" id="LKEA01000006">
    <property type="protein sequence ID" value="ROW08464.1"/>
    <property type="molecule type" value="Genomic_DNA"/>
</dbReference>
<feature type="compositionally biased region" description="Acidic residues" evidence="1">
    <location>
        <begin position="96"/>
        <end position="110"/>
    </location>
</feature>
<feature type="region of interest" description="Disordered" evidence="1">
    <location>
        <begin position="60"/>
        <end position="133"/>
    </location>
</feature>
<proteinExistence type="predicted"/>
<protein>
    <submittedName>
        <fullName evidence="2">Uncharacterized protein</fullName>
    </submittedName>
</protein>
<comment type="caution">
    <text evidence="2">The sequence shown here is derived from an EMBL/GenBank/DDBJ whole genome shotgun (WGS) entry which is preliminary data.</text>
</comment>
<dbReference type="STRING" id="356882.A0A423WY56"/>
<evidence type="ECO:0000313" key="3">
    <source>
        <dbReference type="Proteomes" id="UP000283895"/>
    </source>
</evidence>
<keyword evidence="3" id="KW-1185">Reference proteome</keyword>
<sequence length="437" mass="50414">MPETQQYRRHFSSDTPSWPVHPSSCHQCRSVHVDSDAGQWIAFSRPNLLWHNLENQRFVDPSRYPADDKFDEDPDSSSEESDDDDDGKNGVSEVATDNEDDVTGEAAETEAEARVDTAGGTPVSEEEEERSPIEIPRCETRLEEDSVLRFLDVVEDHDAHCASVERLRDFFDDASLNQLKEDRADTGSQTVIDDRNFTSRLYRRYSRPLAPAGVYEKLMEKKPSISRMNLFAHLPSSTLRDYDSPDNRKLAGDKNVRRSVKIPRSGGELDSTLFVAPMEYFLTIFEARLEQSHLAWDRIVDRLEKNVKSHRPHIILKNNSRQHRSRMRHVEAQIPEEYSQWISDMISLCFDLATQTSTTIMEWDGFKQECFQFFPKDSYFPMVSSIGQTVNDIRVLKHRLDAMIKELEQDQSTLSSHFEFENNGTARIVKLLTWVTI</sequence>